<accession>A0A0X8GYE7</accession>
<dbReference type="InterPro" id="IPR016152">
    <property type="entry name" value="PTrfase/Anion_transptr"/>
</dbReference>
<proteinExistence type="predicted"/>
<dbReference type="RefSeq" id="WP_067630421.1">
    <property type="nucleotide sequence ID" value="NZ_CP013213.1"/>
</dbReference>
<dbReference type="Proteomes" id="UP000063781">
    <property type="component" value="Chromosome"/>
</dbReference>
<evidence type="ECO:0000256" key="4">
    <source>
        <dbReference type="ARBA" id="ARBA00022553"/>
    </source>
</evidence>
<evidence type="ECO:0000256" key="3">
    <source>
        <dbReference type="ARBA" id="ARBA00022490"/>
    </source>
</evidence>
<organism evidence="12 13">
    <name type="scientific">Erysipelothrix larvae</name>
    <dbReference type="NCBI Taxonomy" id="1514105"/>
    <lineage>
        <taxon>Bacteria</taxon>
        <taxon>Bacillati</taxon>
        <taxon>Bacillota</taxon>
        <taxon>Erysipelotrichia</taxon>
        <taxon>Erysipelotrichales</taxon>
        <taxon>Erysipelotrichaceae</taxon>
        <taxon>Erysipelothrix</taxon>
    </lineage>
</organism>
<keyword evidence="7" id="KW-0418">Kinase</keyword>
<keyword evidence="13" id="KW-1185">Reference proteome</keyword>
<keyword evidence="2" id="KW-0813">Transport</keyword>
<evidence type="ECO:0000256" key="6">
    <source>
        <dbReference type="ARBA" id="ARBA00022683"/>
    </source>
</evidence>
<dbReference type="PROSITE" id="PS51094">
    <property type="entry name" value="PTS_EIIA_TYPE_2"/>
    <property type="match status" value="1"/>
</dbReference>
<comment type="subcellular location">
    <subcellularLocation>
        <location evidence="1">Cytoplasm</location>
    </subcellularLocation>
</comment>
<evidence type="ECO:0000256" key="5">
    <source>
        <dbReference type="ARBA" id="ARBA00022679"/>
    </source>
</evidence>
<dbReference type="GO" id="GO:0016301">
    <property type="term" value="F:kinase activity"/>
    <property type="evidence" value="ECO:0007669"/>
    <property type="project" value="UniProtKB-KW"/>
</dbReference>
<dbReference type="AlphaFoldDB" id="A0A0X8GYE7"/>
<evidence type="ECO:0000256" key="2">
    <source>
        <dbReference type="ARBA" id="ARBA00022448"/>
    </source>
</evidence>
<keyword evidence="4" id="KW-0597">Phosphoprotein</keyword>
<evidence type="ECO:0000256" key="9">
    <source>
        <dbReference type="ARBA" id="ARBA00041175"/>
    </source>
</evidence>
<dbReference type="Pfam" id="PF00359">
    <property type="entry name" value="PTS_EIIA_2"/>
    <property type="match status" value="1"/>
</dbReference>
<evidence type="ECO:0000256" key="1">
    <source>
        <dbReference type="ARBA" id="ARBA00004496"/>
    </source>
</evidence>
<dbReference type="STRING" id="1514105.AOC36_01485"/>
<dbReference type="PANTHER" id="PTHR36203:SF1">
    <property type="entry name" value="ASCORBATE-SPECIFIC PTS SYSTEM EIIA COMPONENT"/>
    <property type="match status" value="1"/>
</dbReference>
<evidence type="ECO:0000259" key="11">
    <source>
        <dbReference type="PROSITE" id="PS51094"/>
    </source>
</evidence>
<name>A0A0X8GYE7_9FIRM</name>
<dbReference type="PANTHER" id="PTHR36203">
    <property type="entry name" value="ASCORBATE-SPECIFIC PTS SYSTEM EIIA COMPONENT"/>
    <property type="match status" value="1"/>
</dbReference>
<keyword evidence="3" id="KW-0963">Cytoplasm</keyword>
<comment type="function">
    <text evidence="8">The phosphoenolpyruvate-dependent sugar phosphotransferase system (sugar PTS), a major carbohydrate active transport system, catalyzes the phosphorylation of incoming sugar substrates concomitantly with their translocation across the cell membrane. The enzyme II UlaABC PTS system is involved in ascorbate transport.</text>
</comment>
<evidence type="ECO:0000313" key="12">
    <source>
        <dbReference type="EMBL" id="AMC92705.1"/>
    </source>
</evidence>
<gene>
    <name evidence="12" type="ORF">AOC36_01485</name>
</gene>
<dbReference type="SUPFAM" id="SSF55804">
    <property type="entry name" value="Phoshotransferase/anion transport protein"/>
    <property type="match status" value="1"/>
</dbReference>
<evidence type="ECO:0000256" key="8">
    <source>
        <dbReference type="ARBA" id="ARBA00037387"/>
    </source>
</evidence>
<evidence type="ECO:0000256" key="10">
    <source>
        <dbReference type="ARBA" id="ARBA00042072"/>
    </source>
</evidence>
<dbReference type="InterPro" id="IPR051351">
    <property type="entry name" value="Ascorbate-PTS_EIIA_comp"/>
</dbReference>
<dbReference type="InterPro" id="IPR002178">
    <property type="entry name" value="PTS_EIIA_type-2_dom"/>
</dbReference>
<dbReference type="KEGG" id="erl:AOC36_01485"/>
<protein>
    <recommendedName>
        <fullName evidence="9">Ascorbate-specific PTS system EIIA component</fullName>
    </recommendedName>
    <alternativeName>
        <fullName evidence="10">Ascorbate-specific phosphotransferase enzyme IIA component</fullName>
    </alternativeName>
</protein>
<evidence type="ECO:0000313" key="13">
    <source>
        <dbReference type="Proteomes" id="UP000063781"/>
    </source>
</evidence>
<dbReference type="EMBL" id="CP013213">
    <property type="protein sequence ID" value="AMC92705.1"/>
    <property type="molecule type" value="Genomic_DNA"/>
</dbReference>
<feature type="domain" description="PTS EIIA type-2" evidence="11">
    <location>
        <begin position="4"/>
        <end position="149"/>
    </location>
</feature>
<dbReference type="CDD" id="cd00211">
    <property type="entry name" value="PTS_IIA_fru"/>
    <property type="match status" value="1"/>
</dbReference>
<reference evidence="12 13" key="1">
    <citation type="submission" date="2015-10" db="EMBL/GenBank/DDBJ databases">
        <title>Erysipelothrix larvae sp. LV19 isolated from the larval gut of the rhinoceros beetle, Trypoxylus dichotomus.</title>
        <authorList>
            <person name="Lim S."/>
            <person name="Kim B.-C."/>
        </authorList>
    </citation>
    <scope>NUCLEOTIDE SEQUENCE [LARGE SCALE GENOMIC DNA]</scope>
    <source>
        <strain evidence="12 13">LV19</strain>
    </source>
</reference>
<dbReference type="GO" id="GO:0005737">
    <property type="term" value="C:cytoplasm"/>
    <property type="evidence" value="ECO:0007669"/>
    <property type="project" value="UniProtKB-SubCell"/>
</dbReference>
<dbReference type="Gene3D" id="3.40.930.10">
    <property type="entry name" value="Mannitol-specific EII, Chain A"/>
    <property type="match status" value="1"/>
</dbReference>
<dbReference type="GO" id="GO:0009401">
    <property type="term" value="P:phosphoenolpyruvate-dependent sugar phosphotransferase system"/>
    <property type="evidence" value="ECO:0007669"/>
    <property type="project" value="UniProtKB-KW"/>
</dbReference>
<keyword evidence="5" id="KW-0808">Transferase</keyword>
<dbReference type="OrthoDB" id="369398at2"/>
<sequence length="151" mass="16990">MISKFINDGLVAFYDSFDTWEEAVRASCNTLRNQGYINEQYENAIVDNIHEHGPYIVILPGIAMPHSTQGGEGVFKTGIAFMKVEKPVLFDDNGEIKDAQLFFTLAAEDADQHLQNITDLMELLMNEDVVEALKETKSLEDLKTIANTYNL</sequence>
<keyword evidence="6" id="KW-0598">Phosphotransferase system</keyword>
<evidence type="ECO:0000256" key="7">
    <source>
        <dbReference type="ARBA" id="ARBA00022777"/>
    </source>
</evidence>